<evidence type="ECO:0000313" key="3">
    <source>
        <dbReference type="Proteomes" id="UP001165060"/>
    </source>
</evidence>
<sequence length="325" mass="34897">MTDDTNRLVIVGDSKNREIHAFDFEGNVVHSIDSRLITTSLAFKPGVFVSLSTVSLTSLSITTTSPITFAATGFNDRSGKPLATDVDFSNFAIKATSDVSSSESDVVLTKTISGTVSRGEGGEITFAVAVPNVGQWTFSLVDVFNDEYEEHIGGSPYTYTVTEGPTNPAACILDFTQSIKAGEEFRVTITTYDFQGNPTEHADDTFLCTLDKDDAVEVARADDGTVEFSKSLPATGAHKLTVVHVPTNTAVAGSPISFEVLGNDFTNTYIAAGVGGVVLLLGYAAYKRYAKKAIVREDEPTVEIGEKLKEMLDSRISSQNLFIVR</sequence>
<dbReference type="EMBL" id="BRYB01005461">
    <property type="protein sequence ID" value="GMI24787.1"/>
    <property type="molecule type" value="Genomic_DNA"/>
</dbReference>
<organism evidence="2 3">
    <name type="scientific">Tetraparma gracilis</name>
    <dbReference type="NCBI Taxonomy" id="2962635"/>
    <lineage>
        <taxon>Eukaryota</taxon>
        <taxon>Sar</taxon>
        <taxon>Stramenopiles</taxon>
        <taxon>Ochrophyta</taxon>
        <taxon>Bolidophyceae</taxon>
        <taxon>Parmales</taxon>
        <taxon>Triparmaceae</taxon>
        <taxon>Tetraparma</taxon>
    </lineage>
</organism>
<dbReference type="InterPro" id="IPR013783">
    <property type="entry name" value="Ig-like_fold"/>
</dbReference>
<gene>
    <name evidence="2" type="ORF">TeGR_g6246</name>
</gene>
<keyword evidence="1" id="KW-0472">Membrane</keyword>
<name>A0ABQ6MET4_9STRA</name>
<keyword evidence="3" id="KW-1185">Reference proteome</keyword>
<keyword evidence="1" id="KW-0812">Transmembrane</keyword>
<dbReference type="Gene3D" id="2.60.40.10">
    <property type="entry name" value="Immunoglobulins"/>
    <property type="match status" value="1"/>
</dbReference>
<keyword evidence="1" id="KW-1133">Transmembrane helix</keyword>
<evidence type="ECO:0000256" key="1">
    <source>
        <dbReference type="SAM" id="Phobius"/>
    </source>
</evidence>
<accession>A0ABQ6MET4</accession>
<reference evidence="2 3" key="1">
    <citation type="journal article" date="2023" name="Commun. Biol.">
        <title>Genome analysis of Parmales, the sister group of diatoms, reveals the evolutionary specialization of diatoms from phago-mixotrophs to photoautotrophs.</title>
        <authorList>
            <person name="Ban H."/>
            <person name="Sato S."/>
            <person name="Yoshikawa S."/>
            <person name="Yamada K."/>
            <person name="Nakamura Y."/>
            <person name="Ichinomiya M."/>
            <person name="Sato N."/>
            <person name="Blanc-Mathieu R."/>
            <person name="Endo H."/>
            <person name="Kuwata A."/>
            <person name="Ogata H."/>
        </authorList>
    </citation>
    <scope>NUCLEOTIDE SEQUENCE [LARGE SCALE GENOMIC DNA]</scope>
</reference>
<evidence type="ECO:0000313" key="2">
    <source>
        <dbReference type="EMBL" id="GMI24787.1"/>
    </source>
</evidence>
<feature type="non-terminal residue" evidence="2">
    <location>
        <position position="325"/>
    </location>
</feature>
<dbReference type="Proteomes" id="UP001165060">
    <property type="component" value="Unassembled WGS sequence"/>
</dbReference>
<comment type="caution">
    <text evidence="2">The sequence shown here is derived from an EMBL/GenBank/DDBJ whole genome shotgun (WGS) entry which is preliminary data.</text>
</comment>
<protein>
    <submittedName>
        <fullName evidence="2">Uncharacterized protein</fullName>
    </submittedName>
</protein>
<proteinExistence type="predicted"/>
<feature type="transmembrane region" description="Helical" evidence="1">
    <location>
        <begin position="268"/>
        <end position="286"/>
    </location>
</feature>